<evidence type="ECO:0000313" key="2">
    <source>
        <dbReference type="EMBL" id="ELR13816.1"/>
    </source>
</evidence>
<accession>L8GNK3</accession>
<dbReference type="RefSeq" id="XP_004335829.1">
    <property type="nucleotide sequence ID" value="XM_004335781.1"/>
</dbReference>
<gene>
    <name evidence="2" type="ORF">ACA1_076690</name>
</gene>
<dbReference type="KEGG" id="acan:ACA1_076690"/>
<proteinExistence type="predicted"/>
<sequence>MQSTHKRPYTNNNDSTTTCKHVHTNNNGNYSATITGFLREIWKHICTYVPFVCRDFLAIFEELHYEPKPPHTKCSPQGD</sequence>
<feature type="region of interest" description="Disordered" evidence="1">
    <location>
        <begin position="1"/>
        <end position="20"/>
    </location>
</feature>
<evidence type="ECO:0000256" key="1">
    <source>
        <dbReference type="SAM" id="MobiDB-lite"/>
    </source>
</evidence>
<dbReference type="GeneID" id="14914352"/>
<dbReference type="VEuPathDB" id="AmoebaDB:ACA1_076690"/>
<keyword evidence="3" id="KW-1185">Reference proteome</keyword>
<dbReference type="EMBL" id="KB008074">
    <property type="protein sequence ID" value="ELR13816.1"/>
    <property type="molecule type" value="Genomic_DNA"/>
</dbReference>
<dbReference type="AlphaFoldDB" id="L8GNK3"/>
<name>L8GNK3_ACACF</name>
<organism evidence="2 3">
    <name type="scientific">Acanthamoeba castellanii (strain ATCC 30010 / Neff)</name>
    <dbReference type="NCBI Taxonomy" id="1257118"/>
    <lineage>
        <taxon>Eukaryota</taxon>
        <taxon>Amoebozoa</taxon>
        <taxon>Discosea</taxon>
        <taxon>Longamoebia</taxon>
        <taxon>Centramoebida</taxon>
        <taxon>Acanthamoebidae</taxon>
        <taxon>Acanthamoeba</taxon>
    </lineage>
</organism>
<dbReference type="Proteomes" id="UP000011083">
    <property type="component" value="Unassembled WGS sequence"/>
</dbReference>
<protein>
    <submittedName>
        <fullName evidence="2">Uncharacterized protein</fullName>
    </submittedName>
</protein>
<feature type="compositionally biased region" description="Polar residues" evidence="1">
    <location>
        <begin position="9"/>
        <end position="20"/>
    </location>
</feature>
<evidence type="ECO:0000313" key="3">
    <source>
        <dbReference type="Proteomes" id="UP000011083"/>
    </source>
</evidence>
<reference evidence="2 3" key="1">
    <citation type="journal article" date="2013" name="Genome Biol.">
        <title>Genome of Acanthamoeba castellanii highlights extensive lateral gene transfer and early evolution of tyrosine kinase signaling.</title>
        <authorList>
            <person name="Clarke M."/>
            <person name="Lohan A.J."/>
            <person name="Liu B."/>
            <person name="Lagkouvardos I."/>
            <person name="Roy S."/>
            <person name="Zafar N."/>
            <person name="Bertelli C."/>
            <person name="Schilde C."/>
            <person name="Kianianmomeni A."/>
            <person name="Burglin T.R."/>
            <person name="Frech C."/>
            <person name="Turcotte B."/>
            <person name="Kopec K.O."/>
            <person name="Synnott J.M."/>
            <person name="Choo C."/>
            <person name="Paponov I."/>
            <person name="Finkler A."/>
            <person name="Soon Heng Tan C."/>
            <person name="Hutchins A.P."/>
            <person name="Weinmeier T."/>
            <person name="Rattei T."/>
            <person name="Chu J.S."/>
            <person name="Gimenez G."/>
            <person name="Irimia M."/>
            <person name="Rigden D.J."/>
            <person name="Fitzpatrick D.A."/>
            <person name="Lorenzo-Morales J."/>
            <person name="Bateman A."/>
            <person name="Chiu C.H."/>
            <person name="Tang P."/>
            <person name="Hegemann P."/>
            <person name="Fromm H."/>
            <person name="Raoult D."/>
            <person name="Greub G."/>
            <person name="Miranda-Saavedra D."/>
            <person name="Chen N."/>
            <person name="Nash P."/>
            <person name="Ginger M.L."/>
            <person name="Horn M."/>
            <person name="Schaap P."/>
            <person name="Caler L."/>
            <person name="Loftus B."/>
        </authorList>
    </citation>
    <scope>NUCLEOTIDE SEQUENCE [LARGE SCALE GENOMIC DNA]</scope>
    <source>
        <strain evidence="2 3">Neff</strain>
    </source>
</reference>